<keyword evidence="1" id="KW-0444">Lipid biosynthesis</keyword>
<evidence type="ECO:0000256" key="1">
    <source>
        <dbReference type="ARBA" id="ARBA00022516"/>
    </source>
</evidence>
<keyword evidence="4" id="KW-0276">Fatty acid metabolism</keyword>
<evidence type="ECO:0008006" key="7">
    <source>
        <dbReference type="Google" id="ProtNLM"/>
    </source>
</evidence>
<dbReference type="Pfam" id="PF04336">
    <property type="entry name" value="ACP_PD"/>
    <property type="match status" value="1"/>
</dbReference>
<keyword evidence="3" id="KW-0443">Lipid metabolism</keyword>
<keyword evidence="6" id="KW-1185">Reference proteome</keyword>
<evidence type="ECO:0000313" key="5">
    <source>
        <dbReference type="EMBL" id="KXI29786.1"/>
    </source>
</evidence>
<dbReference type="GO" id="GO:0006633">
    <property type="term" value="P:fatty acid biosynthetic process"/>
    <property type="evidence" value="ECO:0007669"/>
    <property type="project" value="UniProtKB-KW"/>
</dbReference>
<dbReference type="PANTHER" id="PTHR38764:SF1">
    <property type="entry name" value="ACYL CARRIER PROTEIN PHOSPHODIESTERASE"/>
    <property type="match status" value="1"/>
</dbReference>
<dbReference type="InterPro" id="IPR007431">
    <property type="entry name" value="ACP_PD"/>
</dbReference>
<accession>A0A136A3H7</accession>
<evidence type="ECO:0000256" key="2">
    <source>
        <dbReference type="ARBA" id="ARBA00022801"/>
    </source>
</evidence>
<dbReference type="Proteomes" id="UP000070299">
    <property type="component" value="Unassembled WGS sequence"/>
</dbReference>
<dbReference type="PIRSF" id="PIRSF011489">
    <property type="entry name" value="DUF479"/>
    <property type="match status" value="1"/>
</dbReference>
<reference evidence="6" key="1">
    <citation type="submission" date="2016-02" db="EMBL/GenBank/DDBJ databases">
        <authorList>
            <person name="Schultz-Johansen M."/>
            <person name="Glaring M.A."/>
            <person name="Bech P.K."/>
            <person name="Stougaard P."/>
        </authorList>
    </citation>
    <scope>NUCLEOTIDE SEQUENCE [LARGE SCALE GENOMIC DNA]</scope>
    <source>
        <strain evidence="6">S66</strain>
    </source>
</reference>
<dbReference type="STRING" id="1799789.AX660_07050"/>
<dbReference type="AlphaFoldDB" id="A0A136A3H7"/>
<sequence>MNYIAHIHIGHHTQTSLLGNFLGDFVKGNISDKLPPCLATGVSMHRKVDIYTDQHSLVTSLRQKFPPSLRRVSGIVIDIVFDHCLLKQWHHFTQQTEWQVLERFYQQLSEFDGIEQANFNRLSASLLQDKWLSEYKEPATCLRAFMSIERRLKHKIVFAHTAYDFVQTHPSLFDSTFSVFYPTLLDHALHCKKQLTSQHFQ</sequence>
<comment type="caution">
    <text evidence="5">The sequence shown here is derived from an EMBL/GenBank/DDBJ whole genome shotgun (WGS) entry which is preliminary data.</text>
</comment>
<evidence type="ECO:0000256" key="3">
    <source>
        <dbReference type="ARBA" id="ARBA00023098"/>
    </source>
</evidence>
<keyword evidence="2" id="KW-0378">Hydrolase</keyword>
<dbReference type="PANTHER" id="PTHR38764">
    <property type="entry name" value="ACYL CARRIER PROTEIN PHOSPHODIESTERASE"/>
    <property type="match status" value="1"/>
</dbReference>
<proteinExistence type="predicted"/>
<organism evidence="5 6">
    <name type="scientific">Paraglaciecola hydrolytica</name>
    <dbReference type="NCBI Taxonomy" id="1799789"/>
    <lineage>
        <taxon>Bacteria</taxon>
        <taxon>Pseudomonadati</taxon>
        <taxon>Pseudomonadota</taxon>
        <taxon>Gammaproteobacteria</taxon>
        <taxon>Alteromonadales</taxon>
        <taxon>Alteromonadaceae</taxon>
        <taxon>Paraglaciecola</taxon>
    </lineage>
</organism>
<evidence type="ECO:0000256" key="4">
    <source>
        <dbReference type="ARBA" id="ARBA00023160"/>
    </source>
</evidence>
<gene>
    <name evidence="5" type="ORF">AX660_07050</name>
</gene>
<keyword evidence="4" id="KW-0275">Fatty acid biosynthesis</keyword>
<dbReference type="GO" id="GO:0008770">
    <property type="term" value="F:[acyl-carrier-protein] phosphodiesterase activity"/>
    <property type="evidence" value="ECO:0007669"/>
    <property type="project" value="InterPro"/>
</dbReference>
<dbReference type="EMBL" id="LSNE01000003">
    <property type="protein sequence ID" value="KXI29786.1"/>
    <property type="molecule type" value="Genomic_DNA"/>
</dbReference>
<dbReference type="OrthoDB" id="8442777at2"/>
<name>A0A136A3H7_9ALTE</name>
<dbReference type="RefSeq" id="WP_068372936.1">
    <property type="nucleotide sequence ID" value="NZ_LSNE01000003.1"/>
</dbReference>
<protein>
    <recommendedName>
        <fullName evidence="7">ACP phosphodiesterase</fullName>
    </recommendedName>
</protein>
<evidence type="ECO:0000313" key="6">
    <source>
        <dbReference type="Proteomes" id="UP000070299"/>
    </source>
</evidence>